<dbReference type="InterPro" id="IPR016166">
    <property type="entry name" value="FAD-bd_PCMH"/>
</dbReference>
<dbReference type="EMBL" id="JAJTJA010000002">
    <property type="protein sequence ID" value="KAH8703282.1"/>
    <property type="molecule type" value="Genomic_DNA"/>
</dbReference>
<dbReference type="Gene3D" id="3.40.462.20">
    <property type="match status" value="1"/>
</dbReference>
<comment type="similarity">
    <text evidence="1">Belongs to the oxygen-dependent FAD-linked oxidoreductase family.</text>
</comment>
<dbReference type="Pfam" id="PF08031">
    <property type="entry name" value="BBE"/>
    <property type="match status" value="1"/>
</dbReference>
<evidence type="ECO:0000259" key="5">
    <source>
        <dbReference type="PROSITE" id="PS51387"/>
    </source>
</evidence>
<dbReference type="Gene3D" id="3.30.465.10">
    <property type="match status" value="1"/>
</dbReference>
<dbReference type="InterPro" id="IPR036318">
    <property type="entry name" value="FAD-bd_PCMH-like_sf"/>
</dbReference>
<proteinExistence type="inferred from homology"/>
<dbReference type="InterPro" id="IPR016169">
    <property type="entry name" value="FAD-bd_PCMH_sub2"/>
</dbReference>
<accession>A0AAD4KYH4</accession>
<keyword evidence="4" id="KW-0560">Oxidoreductase</keyword>
<protein>
    <submittedName>
        <fullName evidence="6">Glucooligosaccharide oxidase</fullName>
    </submittedName>
</protein>
<sequence length="475" mass="51290">MGNTTSSAVEQCLVSAVGGDTSLLAFPNAPLYQAIDVMPYNLDHPVTPAAVTFPTSAEQVAAIVKCAAEADIKVQARSGGHSYANYGMTRGVDGAIVVNLKNFQQFSYDPRTQYATIGSGTLLADVTKKLHDAGGRAMAHGTGPQIGIGGHATIGGLGPTSRQWGSALDHIESAQVVLANSSIITASSTEYPDILYGIKGAGASFGIVTEFTFHTEAEPGEAVQYQLVFNIDDTSSRANTFKAWQNLISDPDLTRKFASNIILTEGTLLIEGTYFGTKAEFDAFQLETKFPSNQGYNVTVFNDWLGLVADWAVDELEAIGGGIPVHFYAKSLPFTYSTLIPDEVIDDFFKYLDTTDPGTLIWVIFFDLEGGKTSDIPVDATAYFHRDALFWIQTYAINLLGPVSSTTNNFLNGINDLFISKMPNPPFGAYPGYVDPELANGQQEYWGSNLERLIQIKAAVDPQDTFHNPQSVPVK</sequence>
<dbReference type="InterPro" id="IPR012951">
    <property type="entry name" value="BBE"/>
</dbReference>
<evidence type="ECO:0000313" key="6">
    <source>
        <dbReference type="EMBL" id="KAH8703282.1"/>
    </source>
</evidence>
<evidence type="ECO:0000256" key="1">
    <source>
        <dbReference type="ARBA" id="ARBA00005466"/>
    </source>
</evidence>
<keyword evidence="2" id="KW-0285">Flavoprotein</keyword>
<dbReference type="InterPro" id="IPR050416">
    <property type="entry name" value="FAD-linked_Oxidoreductase"/>
</dbReference>
<evidence type="ECO:0000256" key="3">
    <source>
        <dbReference type="ARBA" id="ARBA00022827"/>
    </source>
</evidence>
<dbReference type="RefSeq" id="XP_046076300.1">
    <property type="nucleotide sequence ID" value="XM_046212900.1"/>
</dbReference>
<comment type="caution">
    <text evidence="6">The sequence shown here is derived from an EMBL/GenBank/DDBJ whole genome shotgun (WGS) entry which is preliminary data.</text>
</comment>
<feature type="domain" description="FAD-binding PCMH-type" evidence="5">
    <location>
        <begin position="44"/>
        <end position="218"/>
    </location>
</feature>
<dbReference type="InterPro" id="IPR006094">
    <property type="entry name" value="Oxid_FAD_bind_N"/>
</dbReference>
<evidence type="ECO:0000256" key="4">
    <source>
        <dbReference type="ARBA" id="ARBA00023002"/>
    </source>
</evidence>
<keyword evidence="3" id="KW-0274">FAD</keyword>
<name>A0AAD4KYH4_9EURO</name>
<keyword evidence="7" id="KW-1185">Reference proteome</keyword>
<evidence type="ECO:0000313" key="7">
    <source>
        <dbReference type="Proteomes" id="UP001201262"/>
    </source>
</evidence>
<dbReference type="GeneID" id="70243187"/>
<dbReference type="AlphaFoldDB" id="A0AAD4KYH4"/>
<dbReference type="PROSITE" id="PS51387">
    <property type="entry name" value="FAD_PCMH"/>
    <property type="match status" value="1"/>
</dbReference>
<dbReference type="SUPFAM" id="SSF56176">
    <property type="entry name" value="FAD-binding/transporter-associated domain-like"/>
    <property type="match status" value="1"/>
</dbReference>
<evidence type="ECO:0000256" key="2">
    <source>
        <dbReference type="ARBA" id="ARBA00022630"/>
    </source>
</evidence>
<dbReference type="PANTHER" id="PTHR42973:SF17">
    <property type="entry name" value="OXIDASE, PUTATIVE (AFU_ORTHOLOGUE AFUA_6G14340)-RELATED"/>
    <property type="match status" value="1"/>
</dbReference>
<dbReference type="Pfam" id="PF01565">
    <property type="entry name" value="FAD_binding_4"/>
    <property type="match status" value="1"/>
</dbReference>
<gene>
    <name evidence="6" type="ORF">BGW36DRAFT_333973</name>
</gene>
<dbReference type="PANTHER" id="PTHR42973">
    <property type="entry name" value="BINDING OXIDOREDUCTASE, PUTATIVE (AFU_ORTHOLOGUE AFUA_1G17690)-RELATED"/>
    <property type="match status" value="1"/>
</dbReference>
<organism evidence="6 7">
    <name type="scientific">Talaromyces proteolyticus</name>
    <dbReference type="NCBI Taxonomy" id="1131652"/>
    <lineage>
        <taxon>Eukaryota</taxon>
        <taxon>Fungi</taxon>
        <taxon>Dikarya</taxon>
        <taxon>Ascomycota</taxon>
        <taxon>Pezizomycotina</taxon>
        <taxon>Eurotiomycetes</taxon>
        <taxon>Eurotiomycetidae</taxon>
        <taxon>Eurotiales</taxon>
        <taxon>Trichocomaceae</taxon>
        <taxon>Talaromyces</taxon>
        <taxon>Talaromyces sect. Bacilispori</taxon>
    </lineage>
</organism>
<dbReference type="GO" id="GO:0016491">
    <property type="term" value="F:oxidoreductase activity"/>
    <property type="evidence" value="ECO:0007669"/>
    <property type="project" value="UniProtKB-KW"/>
</dbReference>
<dbReference type="Proteomes" id="UP001201262">
    <property type="component" value="Unassembled WGS sequence"/>
</dbReference>
<reference evidence="6" key="1">
    <citation type="submission" date="2021-12" db="EMBL/GenBank/DDBJ databases">
        <title>Convergent genome expansion in fungi linked to evolution of root-endophyte symbiosis.</title>
        <authorList>
            <consortium name="DOE Joint Genome Institute"/>
            <person name="Ke Y.-H."/>
            <person name="Bonito G."/>
            <person name="Liao H.-L."/>
            <person name="Looney B."/>
            <person name="Rojas-Flechas A."/>
            <person name="Nash J."/>
            <person name="Hameed K."/>
            <person name="Schadt C."/>
            <person name="Martin F."/>
            <person name="Crous P.W."/>
            <person name="Miettinen O."/>
            <person name="Magnuson J.K."/>
            <person name="Labbe J."/>
            <person name="Jacobson D."/>
            <person name="Doktycz M.J."/>
            <person name="Veneault-Fourrey C."/>
            <person name="Kuo A."/>
            <person name="Mondo S."/>
            <person name="Calhoun S."/>
            <person name="Riley R."/>
            <person name="Ohm R."/>
            <person name="LaButti K."/>
            <person name="Andreopoulos B."/>
            <person name="Pangilinan J."/>
            <person name="Nolan M."/>
            <person name="Tritt A."/>
            <person name="Clum A."/>
            <person name="Lipzen A."/>
            <person name="Daum C."/>
            <person name="Barry K."/>
            <person name="Grigoriev I.V."/>
            <person name="Vilgalys R."/>
        </authorList>
    </citation>
    <scope>NUCLEOTIDE SEQUENCE</scope>
    <source>
        <strain evidence="6">PMI_201</strain>
    </source>
</reference>
<dbReference type="GO" id="GO:0071949">
    <property type="term" value="F:FAD binding"/>
    <property type="evidence" value="ECO:0007669"/>
    <property type="project" value="InterPro"/>
</dbReference>